<dbReference type="InterPro" id="IPR000917">
    <property type="entry name" value="Sulfatase_N"/>
</dbReference>
<dbReference type="PANTHER" id="PTHR42693">
    <property type="entry name" value="ARYLSULFATASE FAMILY MEMBER"/>
    <property type="match status" value="1"/>
</dbReference>
<dbReference type="EMBL" id="HBIO01010111">
    <property type="protein sequence ID" value="CAE0462994.1"/>
    <property type="molecule type" value="Transcribed_RNA"/>
</dbReference>
<dbReference type="GO" id="GO:0004065">
    <property type="term" value="F:arylsulfatase activity"/>
    <property type="evidence" value="ECO:0007669"/>
    <property type="project" value="TreeGrafter"/>
</dbReference>
<dbReference type="Pfam" id="PF00884">
    <property type="entry name" value="Sulfatase"/>
    <property type="match status" value="1"/>
</dbReference>
<evidence type="ECO:0000259" key="3">
    <source>
        <dbReference type="Pfam" id="PF00884"/>
    </source>
</evidence>
<sequence length="845" mass="95540">MCSNNTQILIAQSHSSYKVVKSALPRCANSLILSMRSLMLMYVTVPLLLTKIVVQATKDGESECRLGIDLLETIASSSSSKRSLKNSCQNDPRFVLDDGNENNLTCEIVHRAEENLRYNYCQIEEVSAHCEISCGTCCANDRSYRIAIGEGGNKWCKWLETLADTEKIRRCQEYNSGRLVKEACAKACGDCKNIPSPQPIVCKNDRSYRIILNDGQKKNCVWLKSLSEPDQDLWCRKINNGKEVREACSRTCSFCKPEKPNLVVVMTDEHNYRTLSAYRDFLVKKHGKAKTNVWGPDAIMPTPNIDSLAKDGAMLTNYYTAAPVCTPSRSSFMSGMYPHFTGSDTNNGAMNLDVTTFAQVLQEANYATSYVGKWHLDGNEIPGWDTNVGREFGFEENKYRFNRGHWKYFEDVPNSDRVQEYNYTNSDLFENRYEKHFSTDFLFDRGIDFIKNSVRKKEQFALFLSIPDPHAPNEVRPPYDNLYDETFFKVPTTGRSAMTKDPASPIWQVMDLADRGRPDDLDEMEEFLDAFEKSDWWQDYMRKYFGMVRCIDENIGKLLNSIKGSGIENNTILVFTSDHGDMLMEHGKIDKGSPFETSAGIPFLIRYPEKIPASKVIETPSSSVDFAPTILSLMGIQHGLHFQGKDAIEALVSDDLSPIDYDKVIFSADYSNGRWVMAMAGGFKLVIGRTGAPWLFDLHSDPEEITNFIESPFHEEIKAKLQNALVEAINSNLIKFDIGNGSFLDTPKCIDELDILPLSSNQKYLCSDIGTKTSSTKCDKQRKIQIHCPDTCNICNEDSEGRILLPDGVARTCKEMDDGQWCNKRGKKFCPITCAKEEKGSEDFI</sequence>
<accession>A0A7S3V7S3</accession>
<dbReference type="Gene3D" id="3.40.720.10">
    <property type="entry name" value="Alkaline Phosphatase, subunit A"/>
    <property type="match status" value="1"/>
</dbReference>
<evidence type="ECO:0000313" key="4">
    <source>
        <dbReference type="EMBL" id="CAE0462994.1"/>
    </source>
</evidence>
<evidence type="ECO:0000256" key="2">
    <source>
        <dbReference type="ARBA" id="ARBA00022801"/>
    </source>
</evidence>
<feature type="domain" description="Sulfatase N-terminal" evidence="3">
    <location>
        <begin position="260"/>
        <end position="636"/>
    </location>
</feature>
<dbReference type="InterPro" id="IPR050738">
    <property type="entry name" value="Sulfatase"/>
</dbReference>
<gene>
    <name evidence="4" type="ORF">CDEB00056_LOCUS7835</name>
</gene>
<organism evidence="4">
    <name type="scientific">Chaetoceros debilis</name>
    <dbReference type="NCBI Taxonomy" id="122233"/>
    <lineage>
        <taxon>Eukaryota</taxon>
        <taxon>Sar</taxon>
        <taxon>Stramenopiles</taxon>
        <taxon>Ochrophyta</taxon>
        <taxon>Bacillariophyta</taxon>
        <taxon>Coscinodiscophyceae</taxon>
        <taxon>Chaetocerotophycidae</taxon>
        <taxon>Chaetocerotales</taxon>
        <taxon>Chaetocerotaceae</taxon>
        <taxon>Chaetoceros</taxon>
    </lineage>
</organism>
<proteinExistence type="inferred from homology"/>
<dbReference type="AlphaFoldDB" id="A0A7S3V7S3"/>
<comment type="similarity">
    <text evidence="1">Belongs to the sulfatase family.</text>
</comment>
<name>A0A7S3V7S3_9STRA</name>
<evidence type="ECO:0000256" key="1">
    <source>
        <dbReference type="ARBA" id="ARBA00008779"/>
    </source>
</evidence>
<keyword evidence="2" id="KW-0378">Hydrolase</keyword>
<dbReference type="PANTHER" id="PTHR42693:SF53">
    <property type="entry name" value="ENDO-4-O-SULFATASE"/>
    <property type="match status" value="1"/>
</dbReference>
<reference evidence="4" key="1">
    <citation type="submission" date="2021-01" db="EMBL/GenBank/DDBJ databases">
        <authorList>
            <person name="Corre E."/>
            <person name="Pelletier E."/>
            <person name="Niang G."/>
            <person name="Scheremetjew M."/>
            <person name="Finn R."/>
            <person name="Kale V."/>
            <person name="Holt S."/>
            <person name="Cochrane G."/>
            <person name="Meng A."/>
            <person name="Brown T."/>
            <person name="Cohen L."/>
        </authorList>
    </citation>
    <scope>NUCLEOTIDE SEQUENCE</scope>
    <source>
        <strain evidence="4">MM31A-1</strain>
    </source>
</reference>
<protein>
    <recommendedName>
        <fullName evidence="3">Sulfatase N-terminal domain-containing protein</fullName>
    </recommendedName>
</protein>
<dbReference type="InterPro" id="IPR017850">
    <property type="entry name" value="Alkaline_phosphatase_core_sf"/>
</dbReference>
<dbReference type="SUPFAM" id="SSF53649">
    <property type="entry name" value="Alkaline phosphatase-like"/>
    <property type="match status" value="1"/>
</dbReference>